<evidence type="ECO:0008006" key="3">
    <source>
        <dbReference type="Google" id="ProtNLM"/>
    </source>
</evidence>
<keyword evidence="2" id="KW-1185">Reference proteome</keyword>
<protein>
    <recommendedName>
        <fullName evidence="3">Tc1-like transposase DDE domain-containing protein</fullName>
    </recommendedName>
</protein>
<evidence type="ECO:0000313" key="2">
    <source>
        <dbReference type="Proteomes" id="UP000031668"/>
    </source>
</evidence>
<evidence type="ECO:0000313" key="1">
    <source>
        <dbReference type="EMBL" id="KII61617.1"/>
    </source>
</evidence>
<dbReference type="InterPro" id="IPR036397">
    <property type="entry name" value="RNaseH_sf"/>
</dbReference>
<organism evidence="1 2">
    <name type="scientific">Thelohanellus kitauei</name>
    <name type="common">Myxosporean</name>
    <dbReference type="NCBI Taxonomy" id="669202"/>
    <lineage>
        <taxon>Eukaryota</taxon>
        <taxon>Metazoa</taxon>
        <taxon>Cnidaria</taxon>
        <taxon>Myxozoa</taxon>
        <taxon>Myxosporea</taxon>
        <taxon>Bivalvulida</taxon>
        <taxon>Platysporina</taxon>
        <taxon>Myxobolidae</taxon>
        <taxon>Thelohanellus</taxon>
    </lineage>
</organism>
<dbReference type="AlphaFoldDB" id="A0A0C2IXP3"/>
<sequence length="195" mass="22613">MNDDLTTNLREIQQQLGVDVAEKTIWKWLKDLGFTNKLVRPIYEERNTPEMKLERQNYVRLYFSKTLSFRLRNIIFIDESPFNLHIIRNHGCITMILAMNGHKIVNSEAIRGSVNAEVFNTFLTATTNVLGQAEEFIFLLDNINFHTHLLDNAQSMRRSICFNKIECSPKHSPSDTRDLISRMSDATCSVIPQHL</sequence>
<dbReference type="GO" id="GO:0003676">
    <property type="term" value="F:nucleic acid binding"/>
    <property type="evidence" value="ECO:0007669"/>
    <property type="project" value="InterPro"/>
</dbReference>
<comment type="caution">
    <text evidence="1">The sequence shown here is derived from an EMBL/GenBank/DDBJ whole genome shotgun (WGS) entry which is preliminary data.</text>
</comment>
<dbReference type="Gene3D" id="3.30.420.10">
    <property type="entry name" value="Ribonuclease H-like superfamily/Ribonuclease H"/>
    <property type="match status" value="1"/>
</dbReference>
<dbReference type="Proteomes" id="UP000031668">
    <property type="component" value="Unassembled WGS sequence"/>
</dbReference>
<gene>
    <name evidence="1" type="ORF">RF11_06891</name>
</gene>
<accession>A0A0C2IXP3</accession>
<name>A0A0C2IXP3_THEKT</name>
<proteinExistence type="predicted"/>
<dbReference type="OrthoDB" id="5977738at2759"/>
<dbReference type="EMBL" id="JWZT01005303">
    <property type="protein sequence ID" value="KII61617.1"/>
    <property type="molecule type" value="Genomic_DNA"/>
</dbReference>
<reference evidence="1 2" key="1">
    <citation type="journal article" date="2014" name="Genome Biol. Evol.">
        <title>The genome of the myxosporean Thelohanellus kitauei shows adaptations to nutrient acquisition within its fish host.</title>
        <authorList>
            <person name="Yang Y."/>
            <person name="Xiong J."/>
            <person name="Zhou Z."/>
            <person name="Huo F."/>
            <person name="Miao W."/>
            <person name="Ran C."/>
            <person name="Liu Y."/>
            <person name="Zhang J."/>
            <person name="Feng J."/>
            <person name="Wang M."/>
            <person name="Wang M."/>
            <person name="Wang L."/>
            <person name="Yao B."/>
        </authorList>
    </citation>
    <scope>NUCLEOTIDE SEQUENCE [LARGE SCALE GENOMIC DNA]</scope>
    <source>
        <strain evidence="1">Wuqing</strain>
    </source>
</reference>